<dbReference type="PROSITE" id="PS50181">
    <property type="entry name" value="FBOX"/>
    <property type="match status" value="1"/>
</dbReference>
<dbReference type="GeneID" id="27684212"/>
<name>A0A0L0HTW4_SPIPD</name>
<keyword evidence="3" id="KW-1185">Reference proteome</keyword>
<dbReference type="EMBL" id="KQ257450">
    <property type="protein sequence ID" value="KND04786.1"/>
    <property type="molecule type" value="Genomic_DNA"/>
</dbReference>
<gene>
    <name evidence="2" type="ORF">SPPG_00490</name>
</gene>
<reference evidence="2 3" key="1">
    <citation type="submission" date="2009-08" db="EMBL/GenBank/DDBJ databases">
        <title>The Genome Sequence of Spizellomyces punctatus strain DAOM BR117.</title>
        <authorList>
            <consortium name="The Broad Institute Genome Sequencing Platform"/>
            <person name="Russ C."/>
            <person name="Cuomo C."/>
            <person name="Shea T."/>
            <person name="Young S.K."/>
            <person name="Zeng Q."/>
            <person name="Koehrsen M."/>
            <person name="Haas B."/>
            <person name="Borodovsky M."/>
            <person name="Guigo R."/>
            <person name="Alvarado L."/>
            <person name="Berlin A."/>
            <person name="Bochicchio J."/>
            <person name="Borenstein D."/>
            <person name="Chapman S."/>
            <person name="Chen Z."/>
            <person name="Engels R."/>
            <person name="Freedman E."/>
            <person name="Gellesch M."/>
            <person name="Goldberg J."/>
            <person name="Griggs A."/>
            <person name="Gujja S."/>
            <person name="Heiman D."/>
            <person name="Hepburn T."/>
            <person name="Howarth C."/>
            <person name="Jen D."/>
            <person name="Larson L."/>
            <person name="Lewis B."/>
            <person name="Mehta T."/>
            <person name="Park D."/>
            <person name="Pearson M."/>
            <person name="Roberts A."/>
            <person name="Saif S."/>
            <person name="Shenoy N."/>
            <person name="Sisk P."/>
            <person name="Stolte C."/>
            <person name="Sykes S."/>
            <person name="Thomson T."/>
            <person name="Walk T."/>
            <person name="White J."/>
            <person name="Yandava C."/>
            <person name="Burger G."/>
            <person name="Gray M.W."/>
            <person name="Holland P.W.H."/>
            <person name="King N."/>
            <person name="Lang F.B.F."/>
            <person name="Roger A.J."/>
            <person name="Ruiz-Trillo I."/>
            <person name="Lander E."/>
            <person name="Nusbaum C."/>
        </authorList>
    </citation>
    <scope>NUCLEOTIDE SEQUENCE [LARGE SCALE GENOMIC DNA]</scope>
    <source>
        <strain evidence="2 3">DAOM BR117</strain>
    </source>
</reference>
<dbReference type="Proteomes" id="UP000053201">
    <property type="component" value="Unassembled WGS sequence"/>
</dbReference>
<evidence type="ECO:0000313" key="2">
    <source>
        <dbReference type="EMBL" id="KND04786.1"/>
    </source>
</evidence>
<dbReference type="CDD" id="cd09917">
    <property type="entry name" value="F-box_SF"/>
    <property type="match status" value="1"/>
</dbReference>
<dbReference type="RefSeq" id="XP_016612825.1">
    <property type="nucleotide sequence ID" value="XM_016748814.1"/>
</dbReference>
<sequence>MDTLPTELVTDVLIYLAIPVLWRLRRVSRAWKESTEIALATRLRTLYGIDPSSARPKPLDTLIILDTAILLTSGTHPASNHRITYPVFGRPVVSCNSMELAVRSVDLDRKCVELIPVESPVVNLVRDVALGRYEWCAKGAVRSGGKERTSSQDVVIQSHPFTLVAPDMDLRNEIQDNSNPSATSTLSNYEFQLIYSAIDTTAESIASSVTTLSLRIHSLIISYTYLFYLLSPHPPDPATRISIFPPDRVRLLQNASAMAGLTWHHKYYTFDIVLHWLASEDGSEADVDPVAVVEYLMEYEKVMENRRQRVVKNRGRFLRVPS</sequence>
<dbReference type="AlphaFoldDB" id="A0A0L0HTW4"/>
<protein>
    <recommendedName>
        <fullName evidence="1">F-box domain-containing protein</fullName>
    </recommendedName>
</protein>
<dbReference type="VEuPathDB" id="FungiDB:SPPG_00490"/>
<feature type="domain" description="F-box" evidence="1">
    <location>
        <begin position="1"/>
        <end position="46"/>
    </location>
</feature>
<proteinExistence type="predicted"/>
<evidence type="ECO:0000259" key="1">
    <source>
        <dbReference type="PROSITE" id="PS50181"/>
    </source>
</evidence>
<evidence type="ECO:0000313" key="3">
    <source>
        <dbReference type="Proteomes" id="UP000053201"/>
    </source>
</evidence>
<dbReference type="OrthoDB" id="10287324at2759"/>
<dbReference type="SUPFAM" id="SSF81383">
    <property type="entry name" value="F-box domain"/>
    <property type="match status" value="1"/>
</dbReference>
<dbReference type="InterPro" id="IPR001810">
    <property type="entry name" value="F-box_dom"/>
</dbReference>
<organism evidence="2 3">
    <name type="scientific">Spizellomyces punctatus (strain DAOM BR117)</name>
    <dbReference type="NCBI Taxonomy" id="645134"/>
    <lineage>
        <taxon>Eukaryota</taxon>
        <taxon>Fungi</taxon>
        <taxon>Fungi incertae sedis</taxon>
        <taxon>Chytridiomycota</taxon>
        <taxon>Chytridiomycota incertae sedis</taxon>
        <taxon>Chytridiomycetes</taxon>
        <taxon>Spizellomycetales</taxon>
        <taxon>Spizellomycetaceae</taxon>
        <taxon>Spizellomyces</taxon>
    </lineage>
</organism>
<dbReference type="InParanoid" id="A0A0L0HTW4"/>
<accession>A0A0L0HTW4</accession>
<dbReference type="InterPro" id="IPR036047">
    <property type="entry name" value="F-box-like_dom_sf"/>
</dbReference>